<reference evidence="5" key="1">
    <citation type="journal article" date="2023" name="Nat. Commun.">
        <title>Diploid and tetraploid genomes of Acorus and the evolution of monocots.</title>
        <authorList>
            <person name="Ma L."/>
            <person name="Liu K.W."/>
            <person name="Li Z."/>
            <person name="Hsiao Y.Y."/>
            <person name="Qi Y."/>
            <person name="Fu T."/>
            <person name="Tang G.D."/>
            <person name="Zhang D."/>
            <person name="Sun W.H."/>
            <person name="Liu D.K."/>
            <person name="Li Y."/>
            <person name="Chen G.Z."/>
            <person name="Liu X.D."/>
            <person name="Liao X.Y."/>
            <person name="Jiang Y.T."/>
            <person name="Yu X."/>
            <person name="Hao Y."/>
            <person name="Huang J."/>
            <person name="Zhao X.W."/>
            <person name="Ke S."/>
            <person name="Chen Y.Y."/>
            <person name="Wu W.L."/>
            <person name="Hsu J.L."/>
            <person name="Lin Y.F."/>
            <person name="Huang M.D."/>
            <person name="Li C.Y."/>
            <person name="Huang L."/>
            <person name="Wang Z.W."/>
            <person name="Zhao X."/>
            <person name="Zhong W.Y."/>
            <person name="Peng D.H."/>
            <person name="Ahmad S."/>
            <person name="Lan S."/>
            <person name="Zhang J.S."/>
            <person name="Tsai W.C."/>
            <person name="Van de Peer Y."/>
            <person name="Liu Z.J."/>
        </authorList>
    </citation>
    <scope>NUCLEOTIDE SEQUENCE</scope>
    <source>
        <strain evidence="5">SCP</strain>
    </source>
</reference>
<dbReference type="Gene3D" id="3.90.180.10">
    <property type="entry name" value="Medium-chain alcohol dehydrogenases, catalytic domain"/>
    <property type="match status" value="2"/>
</dbReference>
<dbReference type="Pfam" id="PF16884">
    <property type="entry name" value="ADH_N_2"/>
    <property type="match status" value="1"/>
</dbReference>
<keyword evidence="6" id="KW-1185">Reference proteome</keyword>
<evidence type="ECO:0000313" key="5">
    <source>
        <dbReference type="EMBL" id="KAK1271212.1"/>
    </source>
</evidence>
<dbReference type="InterPro" id="IPR045010">
    <property type="entry name" value="MDR_fam"/>
</dbReference>
<dbReference type="InterPro" id="IPR011032">
    <property type="entry name" value="GroES-like_sf"/>
</dbReference>
<dbReference type="EMBL" id="JAUJYN010000005">
    <property type="protein sequence ID" value="KAK1271212.1"/>
    <property type="molecule type" value="Genomic_DNA"/>
</dbReference>
<dbReference type="Gene3D" id="3.40.50.720">
    <property type="entry name" value="NAD(P)-binding Rossmann-like Domain"/>
    <property type="match status" value="1"/>
</dbReference>
<dbReference type="SUPFAM" id="SSF51735">
    <property type="entry name" value="NAD(P)-binding Rossmann-fold domains"/>
    <property type="match status" value="1"/>
</dbReference>
<proteinExistence type="predicted"/>
<dbReference type="InterPro" id="IPR013149">
    <property type="entry name" value="ADH-like_C"/>
</dbReference>
<comment type="caution">
    <text evidence="5">The sequence shown here is derived from an EMBL/GenBank/DDBJ whole genome shotgun (WGS) entry which is preliminary data.</text>
</comment>
<accession>A0AAV9B3S7</accession>
<organism evidence="5 6">
    <name type="scientific">Acorus gramineus</name>
    <name type="common">Dwarf sweet flag</name>
    <dbReference type="NCBI Taxonomy" id="55184"/>
    <lineage>
        <taxon>Eukaryota</taxon>
        <taxon>Viridiplantae</taxon>
        <taxon>Streptophyta</taxon>
        <taxon>Embryophyta</taxon>
        <taxon>Tracheophyta</taxon>
        <taxon>Spermatophyta</taxon>
        <taxon>Magnoliopsida</taxon>
        <taxon>Liliopsida</taxon>
        <taxon>Acoraceae</taxon>
        <taxon>Acorus</taxon>
    </lineage>
</organism>
<feature type="domain" description="Oxidoreductase N-terminal" evidence="4">
    <location>
        <begin position="7"/>
        <end position="116"/>
    </location>
</feature>
<sequence length="315" mass="35292">MAEVSNKRILFKDYITGAPKETDMVPTVGTIKLKVPEGSKGVLVKNLYLSCDPYMRNLMNQPIEGQESYILPFFPGHVVTGFGVSKVVDSDHPNFKEGDYVWGITGWEEYSLVPSTDALFKIPFTDVPLSYYTGVLGMPGLTAYAGFHEICTPKKVLAPKEKVDLLKNKFGFDEAFNYKEETDLVATLKRYFPEGIDIYFENVGGPMLDAALLNMRVKGRIAVCGLISQYNLEKQDGVHNLFMLITKRVKMVGFLSMDHYGSYPEFVEKTRSYIKEGKIVYVEDFVEGLENAPKALVGLFSGRNVGKQVVVVARE</sequence>
<dbReference type="GO" id="GO:0016628">
    <property type="term" value="F:oxidoreductase activity, acting on the CH-CH group of donors, NAD or NADP as acceptor"/>
    <property type="evidence" value="ECO:0007669"/>
    <property type="project" value="InterPro"/>
</dbReference>
<dbReference type="InterPro" id="IPR041694">
    <property type="entry name" value="ADH_N_2"/>
</dbReference>
<dbReference type="SUPFAM" id="SSF50129">
    <property type="entry name" value="GroES-like"/>
    <property type="match status" value="1"/>
</dbReference>
<dbReference type="Pfam" id="PF00107">
    <property type="entry name" value="ADH_zinc_N"/>
    <property type="match status" value="1"/>
</dbReference>
<protein>
    <submittedName>
        <fullName evidence="5">NADP-dependent alkenal double bond reductase P2</fullName>
    </submittedName>
</protein>
<dbReference type="Proteomes" id="UP001179952">
    <property type="component" value="Unassembled WGS sequence"/>
</dbReference>
<comment type="subunit">
    <text evidence="1">Homodimer.</text>
</comment>
<dbReference type="InterPro" id="IPR036291">
    <property type="entry name" value="NAD(P)-bd_dom_sf"/>
</dbReference>
<feature type="domain" description="Alcohol dehydrogenase-like C-terminal" evidence="3">
    <location>
        <begin position="160"/>
        <end position="268"/>
    </location>
</feature>
<keyword evidence="2" id="KW-0560">Oxidoreductase</keyword>
<reference evidence="5" key="2">
    <citation type="submission" date="2023-06" db="EMBL/GenBank/DDBJ databases">
        <authorList>
            <person name="Ma L."/>
            <person name="Liu K.-W."/>
            <person name="Li Z."/>
            <person name="Hsiao Y.-Y."/>
            <person name="Qi Y."/>
            <person name="Fu T."/>
            <person name="Tang G."/>
            <person name="Zhang D."/>
            <person name="Sun W.-H."/>
            <person name="Liu D.-K."/>
            <person name="Li Y."/>
            <person name="Chen G.-Z."/>
            <person name="Liu X.-D."/>
            <person name="Liao X.-Y."/>
            <person name="Jiang Y.-T."/>
            <person name="Yu X."/>
            <person name="Hao Y."/>
            <person name="Huang J."/>
            <person name="Zhao X.-W."/>
            <person name="Ke S."/>
            <person name="Chen Y.-Y."/>
            <person name="Wu W.-L."/>
            <person name="Hsu J.-L."/>
            <person name="Lin Y.-F."/>
            <person name="Huang M.-D."/>
            <person name="Li C.-Y."/>
            <person name="Huang L."/>
            <person name="Wang Z.-W."/>
            <person name="Zhao X."/>
            <person name="Zhong W.-Y."/>
            <person name="Peng D.-H."/>
            <person name="Ahmad S."/>
            <person name="Lan S."/>
            <person name="Zhang J.-S."/>
            <person name="Tsai W.-C."/>
            <person name="Van De Peer Y."/>
            <person name="Liu Z.-J."/>
        </authorList>
    </citation>
    <scope>NUCLEOTIDE SEQUENCE</scope>
    <source>
        <strain evidence="5">SCP</strain>
        <tissue evidence="5">Leaves</tissue>
    </source>
</reference>
<name>A0AAV9B3S7_ACOGR</name>
<evidence type="ECO:0000259" key="3">
    <source>
        <dbReference type="Pfam" id="PF00107"/>
    </source>
</evidence>
<evidence type="ECO:0000256" key="2">
    <source>
        <dbReference type="ARBA" id="ARBA00023002"/>
    </source>
</evidence>
<evidence type="ECO:0000259" key="4">
    <source>
        <dbReference type="Pfam" id="PF16884"/>
    </source>
</evidence>
<evidence type="ECO:0000313" key="6">
    <source>
        <dbReference type="Proteomes" id="UP001179952"/>
    </source>
</evidence>
<evidence type="ECO:0000256" key="1">
    <source>
        <dbReference type="ARBA" id="ARBA00011738"/>
    </source>
</evidence>
<gene>
    <name evidence="5" type="ORF">QJS04_geneDACA006148</name>
</gene>
<dbReference type="PANTHER" id="PTHR43205:SF7">
    <property type="entry name" value="PROSTAGLANDIN REDUCTASE 1"/>
    <property type="match status" value="1"/>
</dbReference>
<dbReference type="AlphaFoldDB" id="A0AAV9B3S7"/>
<dbReference type="PANTHER" id="PTHR43205">
    <property type="entry name" value="PROSTAGLANDIN REDUCTASE"/>
    <property type="match status" value="1"/>
</dbReference>